<evidence type="ECO:0000313" key="2">
    <source>
        <dbReference type="Proteomes" id="UP000008152"/>
    </source>
</evidence>
<reference evidence="1 2" key="1">
    <citation type="submission" date="2007-08" db="EMBL/GenBank/DDBJ databases">
        <authorList>
            <consortium name="The Vibrio harveyi Genome Sequencing Project"/>
            <person name="Bassler B."/>
            <person name="Clifton S.W."/>
            <person name="Fulton L."/>
            <person name="Delehaunty K."/>
            <person name="Fronick C."/>
            <person name="Harrison M."/>
            <person name="Markivic C."/>
            <person name="Fulton R."/>
            <person name="Tin-Wollam A.-M."/>
            <person name="Shah N."/>
            <person name="Pepin K."/>
            <person name="Nash W."/>
            <person name="Thiruvilangam P."/>
            <person name="Bhonagiri V."/>
            <person name="Waters C."/>
            <person name="Tu K.C."/>
            <person name="Irgon J."/>
            <person name="Wilson R.K."/>
        </authorList>
    </citation>
    <scope>NUCLEOTIDE SEQUENCE [LARGE SCALE GENOMIC DNA]</scope>
    <source>
        <strain evidence="2">ATCC BAA-1116 / BB120</strain>
    </source>
</reference>
<dbReference type="Proteomes" id="UP000008152">
    <property type="component" value="Chromosome II"/>
</dbReference>
<name>A7N6R7_VIBC1</name>
<accession>A7N6R7</accession>
<evidence type="ECO:0000313" key="1">
    <source>
        <dbReference type="EMBL" id="ABU73978.1"/>
    </source>
</evidence>
<organism evidence="1 2">
    <name type="scientific">Vibrio campbellii (strain ATCC BAA-1116)</name>
    <dbReference type="NCBI Taxonomy" id="2902295"/>
    <lineage>
        <taxon>Bacteria</taxon>
        <taxon>Pseudomonadati</taxon>
        <taxon>Pseudomonadota</taxon>
        <taxon>Gammaproteobacteria</taxon>
        <taxon>Vibrionales</taxon>
        <taxon>Vibrionaceae</taxon>
        <taxon>Vibrio</taxon>
    </lineage>
</organism>
<protein>
    <submittedName>
        <fullName evidence="1">Uncharacterized protein</fullName>
    </submittedName>
</protein>
<dbReference type="AlphaFoldDB" id="A7N6R7"/>
<sequence length="38" mass="4304">MVKAAQFLPKGHQRLGIVLNSFTVFSIGVDLLRQHLLR</sequence>
<dbReference type="KEGG" id="vha:VIBHAR_06085"/>
<proteinExistence type="predicted"/>
<dbReference type="EMBL" id="CP000790">
    <property type="protein sequence ID" value="ABU73978.1"/>
    <property type="molecule type" value="Genomic_DNA"/>
</dbReference>
<gene>
    <name evidence="1" type="ordered locus">VIBHAR_06085</name>
</gene>